<comment type="caution">
    <text evidence="10">The sequence shown here is derived from an EMBL/GenBank/DDBJ whole genome shotgun (WGS) entry which is preliminary data.</text>
</comment>
<evidence type="ECO:0000313" key="10">
    <source>
        <dbReference type="EMBL" id="GMM34477.1"/>
    </source>
</evidence>
<dbReference type="GO" id="GO:0071038">
    <property type="term" value="P:TRAMP-dependent tRNA surveillance pathway"/>
    <property type="evidence" value="ECO:0007669"/>
    <property type="project" value="TreeGrafter"/>
</dbReference>
<organism evidence="10 11">
    <name type="scientific">Saccharomycopsis crataegensis</name>
    <dbReference type="NCBI Taxonomy" id="43959"/>
    <lineage>
        <taxon>Eukaryota</taxon>
        <taxon>Fungi</taxon>
        <taxon>Dikarya</taxon>
        <taxon>Ascomycota</taxon>
        <taxon>Saccharomycotina</taxon>
        <taxon>Saccharomycetes</taxon>
        <taxon>Saccharomycopsidaceae</taxon>
        <taxon>Saccharomycopsis</taxon>
    </lineage>
</organism>
<evidence type="ECO:0000256" key="7">
    <source>
        <dbReference type="PROSITE-ProRule" id="PRU00047"/>
    </source>
</evidence>
<evidence type="ECO:0000256" key="4">
    <source>
        <dbReference type="ARBA" id="ARBA00022771"/>
    </source>
</evidence>
<feature type="compositionally biased region" description="Basic and acidic residues" evidence="8">
    <location>
        <begin position="258"/>
        <end position="273"/>
    </location>
</feature>
<dbReference type="GO" id="GO:0003723">
    <property type="term" value="F:RNA binding"/>
    <property type="evidence" value="ECO:0007669"/>
    <property type="project" value="TreeGrafter"/>
</dbReference>
<protein>
    <submittedName>
        <fullName evidence="10">TRAMP complex RNA-binding subunit</fullName>
    </submittedName>
</protein>
<sequence length="416" mass="47610">MASAEVRDSQDKLTGKTFSLNLEEVNNNPDELIDMRGQGRYFGNADETIDMVCRNCHKTGHKAAHCKTVICLACGAIDDHYSDQCPRSITCTNCGEKGHYKNACTKRSQRIFCTLCESNKHNRDRCPSIWRSYITFGDKNGKLLYPFRSVFCYNCAAKGHFGDDCPGPRSSRIPNFDGSSFSGDNLPRDLRDQYFHLLRKRSYEDDESEGSKSSSSSSWGGNFFHYDYDKDNQQQGLSKNHPKFEKTKKGKKEKKKQQKLEKKSKKEKELENQRKRRKIDHSNSQLYDNAPSYNKKGNVIIKPKRSGKISAPTAPLKNSASYQRPVPTFNSRGNIYNQGYNNRNDFKPQGRSGYLPPKRSNDYDQQRYSGGRTSFNIQPSRSGTLGKDNNKSNNNNRKRTGGNNNRKNYYRGNINY</sequence>
<evidence type="ECO:0000256" key="2">
    <source>
        <dbReference type="ARBA" id="ARBA00022723"/>
    </source>
</evidence>
<keyword evidence="6" id="KW-0539">Nucleus</keyword>
<dbReference type="PROSITE" id="PS50158">
    <property type="entry name" value="ZF_CCHC"/>
    <property type="match status" value="2"/>
</dbReference>
<dbReference type="PANTHER" id="PTHR46543:SF1">
    <property type="entry name" value="ZINC FINGER CCHC DOMAIN-CONTAINING PROTEIN 7"/>
    <property type="match status" value="1"/>
</dbReference>
<evidence type="ECO:0000256" key="1">
    <source>
        <dbReference type="ARBA" id="ARBA00004123"/>
    </source>
</evidence>
<dbReference type="InterPro" id="IPR049024">
    <property type="entry name" value="AIR2-like_ZnK4"/>
</dbReference>
<reference evidence="10 11" key="1">
    <citation type="journal article" date="2023" name="Elife">
        <title>Identification of key yeast species and microbe-microbe interactions impacting larval growth of Drosophila in the wild.</title>
        <authorList>
            <person name="Mure A."/>
            <person name="Sugiura Y."/>
            <person name="Maeda R."/>
            <person name="Honda K."/>
            <person name="Sakurai N."/>
            <person name="Takahashi Y."/>
            <person name="Watada M."/>
            <person name="Katoh T."/>
            <person name="Gotoh A."/>
            <person name="Gotoh Y."/>
            <person name="Taniguchi I."/>
            <person name="Nakamura K."/>
            <person name="Hayashi T."/>
            <person name="Katayama T."/>
            <person name="Uemura T."/>
            <person name="Hattori Y."/>
        </authorList>
    </citation>
    <scope>NUCLEOTIDE SEQUENCE [LARGE SCALE GENOMIC DNA]</scope>
    <source>
        <strain evidence="10 11">SC-9</strain>
    </source>
</reference>
<evidence type="ECO:0000256" key="6">
    <source>
        <dbReference type="ARBA" id="ARBA00023242"/>
    </source>
</evidence>
<dbReference type="InterPro" id="IPR001878">
    <property type="entry name" value="Znf_CCHC"/>
</dbReference>
<dbReference type="Gene3D" id="4.10.60.10">
    <property type="entry name" value="Zinc finger, CCHC-type"/>
    <property type="match status" value="1"/>
</dbReference>
<dbReference type="GO" id="GO:0031499">
    <property type="term" value="C:TRAMP complex"/>
    <property type="evidence" value="ECO:0007669"/>
    <property type="project" value="TreeGrafter"/>
</dbReference>
<dbReference type="Proteomes" id="UP001360560">
    <property type="component" value="Unassembled WGS sequence"/>
</dbReference>
<proteinExistence type="predicted"/>
<comment type="subcellular location">
    <subcellularLocation>
        <location evidence="1">Nucleus</location>
    </subcellularLocation>
</comment>
<dbReference type="InterPro" id="IPR036875">
    <property type="entry name" value="Znf_CCHC_sf"/>
</dbReference>
<keyword evidence="2" id="KW-0479">Metal-binding</keyword>
<dbReference type="GO" id="GO:0043633">
    <property type="term" value="P:polyadenylation-dependent RNA catabolic process"/>
    <property type="evidence" value="ECO:0007669"/>
    <property type="project" value="InterPro"/>
</dbReference>
<feature type="compositionally biased region" description="Basic residues" evidence="8">
    <location>
        <begin position="248"/>
        <end position="257"/>
    </location>
</feature>
<feature type="region of interest" description="Disordered" evidence="8">
    <location>
        <begin position="230"/>
        <end position="416"/>
    </location>
</feature>
<feature type="domain" description="CCHC-type" evidence="9">
    <location>
        <begin position="91"/>
        <end position="106"/>
    </location>
</feature>
<dbReference type="PANTHER" id="PTHR46543">
    <property type="entry name" value="ZINC FINGER CCHC DOMAIN-CONTAINING PROTEIN 7"/>
    <property type="match status" value="1"/>
</dbReference>
<dbReference type="GO" id="GO:0071035">
    <property type="term" value="P:nuclear polyadenylation-dependent rRNA catabolic process"/>
    <property type="evidence" value="ECO:0007669"/>
    <property type="project" value="TreeGrafter"/>
</dbReference>
<evidence type="ECO:0000256" key="5">
    <source>
        <dbReference type="ARBA" id="ARBA00022833"/>
    </source>
</evidence>
<dbReference type="Pfam" id="PF21759">
    <property type="entry name" value="AIR2-like_ZnK4"/>
    <property type="match status" value="1"/>
</dbReference>
<dbReference type="GO" id="GO:0071031">
    <property type="term" value="P:nuclear mRNA surveillance of mRNA 3'-end processing"/>
    <property type="evidence" value="ECO:0007669"/>
    <property type="project" value="TreeGrafter"/>
</dbReference>
<feature type="compositionally biased region" description="Polar residues" evidence="8">
    <location>
        <begin position="366"/>
        <end position="383"/>
    </location>
</feature>
<dbReference type="SUPFAM" id="SSF57756">
    <property type="entry name" value="Retrovirus zinc finger-like domains"/>
    <property type="match status" value="3"/>
</dbReference>
<dbReference type="GO" id="GO:0071037">
    <property type="term" value="P:nuclear polyadenylation-dependent snRNA catabolic process"/>
    <property type="evidence" value="ECO:0007669"/>
    <property type="project" value="TreeGrafter"/>
</dbReference>
<accession>A0AAV5QIQ1</accession>
<dbReference type="GO" id="GO:0008270">
    <property type="term" value="F:zinc ion binding"/>
    <property type="evidence" value="ECO:0007669"/>
    <property type="project" value="UniProtKB-KW"/>
</dbReference>
<dbReference type="GO" id="GO:0071036">
    <property type="term" value="P:nuclear polyadenylation-dependent snoRNA catabolic process"/>
    <property type="evidence" value="ECO:0007669"/>
    <property type="project" value="TreeGrafter"/>
</dbReference>
<dbReference type="GeneID" id="90072456"/>
<keyword evidence="5" id="KW-0862">Zinc</keyword>
<keyword evidence="3" id="KW-0677">Repeat</keyword>
<dbReference type="SMART" id="SM00343">
    <property type="entry name" value="ZnF_C2HC"/>
    <property type="match status" value="5"/>
</dbReference>
<evidence type="ECO:0000256" key="3">
    <source>
        <dbReference type="ARBA" id="ARBA00022737"/>
    </source>
</evidence>
<dbReference type="GO" id="GO:0071039">
    <property type="term" value="P:nuclear polyadenylation-dependent CUT catabolic process"/>
    <property type="evidence" value="ECO:0007669"/>
    <property type="project" value="TreeGrafter"/>
</dbReference>
<keyword evidence="11" id="KW-1185">Reference proteome</keyword>
<dbReference type="PIRSF" id="PIRSF018162">
    <property type="entry name" value="PolyA_pol_Air1/2"/>
    <property type="match status" value="1"/>
</dbReference>
<feature type="domain" description="CCHC-type" evidence="9">
    <location>
        <begin position="152"/>
        <end position="166"/>
    </location>
</feature>
<gene>
    <name evidence="10" type="ORF">DASC09_018020</name>
</gene>
<dbReference type="InterPro" id="IPR051644">
    <property type="entry name" value="TRAMP_AT-DNA-binding"/>
</dbReference>
<feature type="compositionally biased region" description="Low complexity" evidence="8">
    <location>
        <begin position="391"/>
        <end position="416"/>
    </location>
</feature>
<evidence type="ECO:0000256" key="8">
    <source>
        <dbReference type="SAM" id="MobiDB-lite"/>
    </source>
</evidence>
<evidence type="ECO:0000313" key="11">
    <source>
        <dbReference type="Proteomes" id="UP001360560"/>
    </source>
</evidence>
<dbReference type="RefSeq" id="XP_064851477.1">
    <property type="nucleotide sequence ID" value="XM_064995405.1"/>
</dbReference>
<evidence type="ECO:0000259" key="9">
    <source>
        <dbReference type="PROSITE" id="PS50158"/>
    </source>
</evidence>
<dbReference type="EMBL" id="BTFZ01000002">
    <property type="protein sequence ID" value="GMM34477.1"/>
    <property type="molecule type" value="Genomic_DNA"/>
</dbReference>
<keyword evidence="4 7" id="KW-0863">Zinc-finger</keyword>
<feature type="compositionally biased region" description="Polar residues" evidence="8">
    <location>
        <begin position="316"/>
        <end position="343"/>
    </location>
</feature>
<dbReference type="Pfam" id="PF00098">
    <property type="entry name" value="zf-CCHC"/>
    <property type="match status" value="2"/>
</dbReference>
<dbReference type="AlphaFoldDB" id="A0AAV5QIQ1"/>
<dbReference type="InterPro" id="IPR016713">
    <property type="entry name" value="Air1/2_Saccharomycetales"/>
</dbReference>
<name>A0AAV5QIQ1_9ASCO</name>